<evidence type="ECO:0000313" key="2">
    <source>
        <dbReference type="EMBL" id="MCU6794155.1"/>
    </source>
</evidence>
<sequence>MAFNKELPEWKAAGIEPPLTKRNEGWKPGEKPPADWLNWTQNRTYEALKELQEKAVPVDSPTFTGPLTAPRLISTVATGTAPLTVDSETQVDHLNADMVNGFRLNQGVKTTDSPTFSGLKTDKLILPVRSSDPVSPEIGETWFRSDL</sequence>
<keyword evidence="3" id="KW-1185">Reference proteome</keyword>
<name>A0ABT2UHR1_9BACL</name>
<evidence type="ECO:0000313" key="3">
    <source>
        <dbReference type="Proteomes" id="UP001652445"/>
    </source>
</evidence>
<evidence type="ECO:0000256" key="1">
    <source>
        <dbReference type="SAM" id="MobiDB-lite"/>
    </source>
</evidence>
<dbReference type="Proteomes" id="UP001652445">
    <property type="component" value="Unassembled WGS sequence"/>
</dbReference>
<feature type="region of interest" description="Disordered" evidence="1">
    <location>
        <begin position="1"/>
        <end position="37"/>
    </location>
</feature>
<accession>A0ABT2UHR1</accession>
<dbReference type="RefSeq" id="WP_262685354.1">
    <property type="nucleotide sequence ID" value="NZ_JAOQIO010000077.1"/>
</dbReference>
<comment type="caution">
    <text evidence="2">The sequence shown here is derived from an EMBL/GenBank/DDBJ whole genome shotgun (WGS) entry which is preliminary data.</text>
</comment>
<proteinExistence type="predicted"/>
<reference evidence="2 3" key="1">
    <citation type="submission" date="2022-09" db="EMBL/GenBank/DDBJ databases">
        <authorList>
            <person name="Han X.L."/>
            <person name="Wang Q."/>
            <person name="Lu T."/>
        </authorList>
    </citation>
    <scope>NUCLEOTIDE SEQUENCE [LARGE SCALE GENOMIC DNA]</scope>
    <source>
        <strain evidence="2 3">WQ 127069</strain>
    </source>
</reference>
<gene>
    <name evidence="2" type="ORF">OB236_18790</name>
</gene>
<protein>
    <submittedName>
        <fullName evidence="2">Uncharacterized protein</fullName>
    </submittedName>
</protein>
<organism evidence="2 3">
    <name type="scientific">Paenibacillus baimaensis</name>
    <dbReference type="NCBI Taxonomy" id="2982185"/>
    <lineage>
        <taxon>Bacteria</taxon>
        <taxon>Bacillati</taxon>
        <taxon>Bacillota</taxon>
        <taxon>Bacilli</taxon>
        <taxon>Bacillales</taxon>
        <taxon>Paenibacillaceae</taxon>
        <taxon>Paenibacillus</taxon>
    </lineage>
</organism>
<dbReference type="EMBL" id="JAOQIO010000077">
    <property type="protein sequence ID" value="MCU6794155.1"/>
    <property type="molecule type" value="Genomic_DNA"/>
</dbReference>
<feature type="compositionally biased region" description="Basic and acidic residues" evidence="1">
    <location>
        <begin position="19"/>
        <end position="33"/>
    </location>
</feature>